<protein>
    <submittedName>
        <fullName evidence="1">Uncharacterized protein</fullName>
    </submittedName>
</protein>
<evidence type="ECO:0000313" key="1">
    <source>
        <dbReference type="EMBL" id="MCG2460850.1"/>
    </source>
</evidence>
<reference evidence="1" key="1">
    <citation type="submission" date="2023-02" db="EMBL/GenBank/DDBJ databases">
        <title>Genome of Flavobacteriaceae gen. nov. sp. strain F89.</title>
        <authorList>
            <person name="Wang Y."/>
        </authorList>
    </citation>
    <scope>NUCLEOTIDE SEQUENCE</scope>
    <source>
        <strain evidence="1">F89</strain>
    </source>
</reference>
<dbReference type="AlphaFoldDB" id="A0AAE3ETH7"/>
<proteinExistence type="predicted"/>
<name>A0AAE3ETH7_9FLAO</name>
<dbReference type="EMBL" id="JAIRBC010000011">
    <property type="protein sequence ID" value="MCG2460850.1"/>
    <property type="molecule type" value="Genomic_DNA"/>
</dbReference>
<dbReference type="PROSITE" id="PS51257">
    <property type="entry name" value="PROKAR_LIPOPROTEIN"/>
    <property type="match status" value="1"/>
</dbReference>
<evidence type="ECO:0000313" key="2">
    <source>
        <dbReference type="Proteomes" id="UP001200642"/>
    </source>
</evidence>
<comment type="caution">
    <text evidence="1">The sequence shown here is derived from an EMBL/GenBank/DDBJ whole genome shotgun (WGS) entry which is preliminary data.</text>
</comment>
<sequence>MGRSIIFVVFAFILFSCSQDKKEEMKGNVSDVFPVEKLPKLMNISQNARDVLKDWPEYNALETSIKALYTVKNDEGLSVVIEDLVEKQKLLEASEFPSTYDTPQVKSRLKVFKTYILKVKANMGYGIETLTPLGEMVGAYNAMSDQFMVTVNNTLDTLKLLDE</sequence>
<dbReference type="RefSeq" id="WP_317901999.1">
    <property type="nucleotide sequence ID" value="NZ_JAIRBC010000011.1"/>
</dbReference>
<gene>
    <name evidence="1" type="ORF">K8352_08825</name>
</gene>
<organism evidence="1 2">
    <name type="scientific">Cerina litoralis</name>
    <dbReference type="NCBI Taxonomy" id="2874477"/>
    <lineage>
        <taxon>Bacteria</taxon>
        <taxon>Pseudomonadati</taxon>
        <taxon>Bacteroidota</taxon>
        <taxon>Flavobacteriia</taxon>
        <taxon>Flavobacteriales</taxon>
        <taxon>Flavobacteriaceae</taxon>
        <taxon>Cerina</taxon>
    </lineage>
</organism>
<dbReference type="Proteomes" id="UP001200642">
    <property type="component" value="Unassembled WGS sequence"/>
</dbReference>
<accession>A0AAE3ETH7</accession>
<keyword evidence="2" id="KW-1185">Reference proteome</keyword>